<accession>A0ACD3Q4F5</accession>
<protein>
    <submittedName>
        <fullName evidence="1">Uncharacterized protein</fullName>
    </submittedName>
</protein>
<evidence type="ECO:0000313" key="2">
    <source>
        <dbReference type="Proteomes" id="UP000793456"/>
    </source>
</evidence>
<gene>
    <name evidence="1" type="ORF">E3U43_007517</name>
</gene>
<organism evidence="1 2">
    <name type="scientific">Larimichthys crocea</name>
    <name type="common">Large yellow croaker</name>
    <name type="synonym">Pseudosciaena crocea</name>
    <dbReference type="NCBI Taxonomy" id="215358"/>
    <lineage>
        <taxon>Eukaryota</taxon>
        <taxon>Metazoa</taxon>
        <taxon>Chordata</taxon>
        <taxon>Craniata</taxon>
        <taxon>Vertebrata</taxon>
        <taxon>Euteleostomi</taxon>
        <taxon>Actinopterygii</taxon>
        <taxon>Neopterygii</taxon>
        <taxon>Teleostei</taxon>
        <taxon>Neoteleostei</taxon>
        <taxon>Acanthomorphata</taxon>
        <taxon>Eupercaria</taxon>
        <taxon>Sciaenidae</taxon>
        <taxon>Larimichthys</taxon>
    </lineage>
</organism>
<dbReference type="EMBL" id="CM011697">
    <property type="protein sequence ID" value="TMS01977.1"/>
    <property type="molecule type" value="Genomic_DNA"/>
</dbReference>
<dbReference type="Proteomes" id="UP000793456">
    <property type="component" value="Chromosome XXIV"/>
</dbReference>
<sequence>MALLMQTFDKYAAGQGKPDTLTQAEAKTLLEKELPGLIKPENNPEKVEELMEGLDCNGDKEIDFTEFMTFVTVVIYSFNEVLRSLKLNPLSDCSLQGMTLERAVRAAALYLTQQFQPHAKYVIASQTVQNNSIFAASATYYTTALQL</sequence>
<keyword evidence="2" id="KW-1185">Reference proteome</keyword>
<name>A0ACD3Q4F5_LARCR</name>
<evidence type="ECO:0000313" key="1">
    <source>
        <dbReference type="EMBL" id="TMS01977.1"/>
    </source>
</evidence>
<proteinExistence type="predicted"/>
<reference evidence="1" key="1">
    <citation type="submission" date="2018-11" db="EMBL/GenBank/DDBJ databases">
        <title>The sequence and de novo assembly of Larimichthys crocea genome using PacBio and Hi-C technologies.</title>
        <authorList>
            <person name="Xu P."/>
            <person name="Chen B."/>
            <person name="Zhou Z."/>
            <person name="Ke Q."/>
            <person name="Wu Y."/>
            <person name="Bai H."/>
            <person name="Pu F."/>
        </authorList>
    </citation>
    <scope>NUCLEOTIDE SEQUENCE</scope>
    <source>
        <tissue evidence="1">Muscle</tissue>
    </source>
</reference>
<comment type="caution">
    <text evidence="1">The sequence shown here is derived from an EMBL/GenBank/DDBJ whole genome shotgun (WGS) entry which is preliminary data.</text>
</comment>